<evidence type="ECO:0008006" key="4">
    <source>
        <dbReference type="Google" id="ProtNLM"/>
    </source>
</evidence>
<evidence type="ECO:0000256" key="1">
    <source>
        <dbReference type="SAM" id="MobiDB-lite"/>
    </source>
</evidence>
<comment type="caution">
    <text evidence="2">The sequence shown here is derived from an EMBL/GenBank/DDBJ whole genome shotgun (WGS) entry which is preliminary data.</text>
</comment>
<accession>A0A4Y2GPR6</accession>
<keyword evidence="3" id="KW-1185">Reference proteome</keyword>
<gene>
    <name evidence="2" type="ORF">AVEN_202283_1</name>
</gene>
<dbReference type="Proteomes" id="UP000499080">
    <property type="component" value="Unassembled WGS sequence"/>
</dbReference>
<proteinExistence type="predicted"/>
<organism evidence="2 3">
    <name type="scientific">Araneus ventricosus</name>
    <name type="common">Orbweaver spider</name>
    <name type="synonym">Epeira ventricosa</name>
    <dbReference type="NCBI Taxonomy" id="182803"/>
    <lineage>
        <taxon>Eukaryota</taxon>
        <taxon>Metazoa</taxon>
        <taxon>Ecdysozoa</taxon>
        <taxon>Arthropoda</taxon>
        <taxon>Chelicerata</taxon>
        <taxon>Arachnida</taxon>
        <taxon>Araneae</taxon>
        <taxon>Araneomorphae</taxon>
        <taxon>Entelegynae</taxon>
        <taxon>Araneoidea</taxon>
        <taxon>Araneidae</taxon>
        <taxon>Araneus</taxon>
    </lineage>
</organism>
<feature type="region of interest" description="Disordered" evidence="1">
    <location>
        <begin position="15"/>
        <end position="34"/>
    </location>
</feature>
<reference evidence="2 3" key="1">
    <citation type="journal article" date="2019" name="Sci. Rep.">
        <title>Orb-weaving spider Araneus ventricosus genome elucidates the spidroin gene catalogue.</title>
        <authorList>
            <person name="Kono N."/>
            <person name="Nakamura H."/>
            <person name="Ohtoshi R."/>
            <person name="Moran D.A.P."/>
            <person name="Shinohara A."/>
            <person name="Yoshida Y."/>
            <person name="Fujiwara M."/>
            <person name="Mori M."/>
            <person name="Tomita M."/>
            <person name="Arakawa K."/>
        </authorList>
    </citation>
    <scope>NUCLEOTIDE SEQUENCE [LARGE SCALE GENOMIC DNA]</scope>
</reference>
<evidence type="ECO:0000313" key="2">
    <source>
        <dbReference type="EMBL" id="GBM54779.1"/>
    </source>
</evidence>
<dbReference type="OrthoDB" id="8122238at2759"/>
<evidence type="ECO:0000313" key="3">
    <source>
        <dbReference type="Proteomes" id="UP000499080"/>
    </source>
</evidence>
<dbReference type="AlphaFoldDB" id="A0A4Y2GPR6"/>
<sequence length="191" mass="21950">MERLRAEIDKDDVLSSNIDSKQPRKRNPSIILNDAPNNSSMEAIQLAIMAHTGIDQSFKLRFQFSGSKPYTTHCVFEIPAQDFRILKRCRKIPIHWHIYTLRGLFHLKICGNCQSFGHTARECLSSEPTCARCADHLLPESCDSCYISCVNCLQHNIKYGTQYSLSHSVRNKSFPCFLKQIKGYKKSRDYS</sequence>
<dbReference type="EMBL" id="BGPR01001474">
    <property type="protein sequence ID" value="GBM54779.1"/>
    <property type="molecule type" value="Genomic_DNA"/>
</dbReference>
<name>A0A4Y2GPR6_ARAVE</name>
<protein>
    <recommendedName>
        <fullName evidence="4">CCHC-type domain-containing protein</fullName>
    </recommendedName>
</protein>